<dbReference type="Gene3D" id="3.80.10.10">
    <property type="entry name" value="Ribonuclease Inhibitor"/>
    <property type="match status" value="1"/>
</dbReference>
<dbReference type="EMBL" id="NKQK01000015">
    <property type="protein sequence ID" value="PSS09944.1"/>
    <property type="molecule type" value="Genomic_DNA"/>
</dbReference>
<dbReference type="Pfam" id="PF00646">
    <property type="entry name" value="F-box"/>
    <property type="match status" value="1"/>
</dbReference>
<dbReference type="InterPro" id="IPR055411">
    <property type="entry name" value="LRR_FXL15/At3g58940/PEG3-like"/>
</dbReference>
<dbReference type="SUPFAM" id="SSF52047">
    <property type="entry name" value="RNI-like"/>
    <property type="match status" value="1"/>
</dbReference>
<dbReference type="InterPro" id="IPR001810">
    <property type="entry name" value="F-box_dom"/>
</dbReference>
<name>A0A2R6QKM0_ACTCC</name>
<dbReference type="Proteomes" id="UP000241394">
    <property type="component" value="Chromosome LG15"/>
</dbReference>
<dbReference type="STRING" id="1590841.A0A2R6QKM0"/>
<evidence type="ECO:0000313" key="4">
    <source>
        <dbReference type="Proteomes" id="UP000241394"/>
    </source>
</evidence>
<feature type="domain" description="F-box/LRR-repeat protein 15/At3g58940/PEG3-like LRR" evidence="2">
    <location>
        <begin position="109"/>
        <end position="237"/>
    </location>
</feature>
<sequence length="416" mass="47862">MNFKEAQVEKTEDDDRISALPDGLLCHILSFLPTKYAVATTILSIRWKYLFTWLPDLDLDDTLLSCPEDGIDVDRFTNFVYRVLLLRKTWNINRFRLLCCEQYDVSHVNAWICSALWRNLKELDVSFYAEEFGMLSSDIFTCRTLAFLKIVGILILKVPFSVCLPNLKILHLCCLKLIDDDSIRRVFSGCPMLEELELRKCTLENVETLHISIPSLKSLALQYCRGDYQIVLDATILGYFKYHGIVAGGYLVKNLKSLVKAHLSVWLPRDQMEEASLHYGYFVEKLVNEISGIKFLHLSDLTLDAIDCSHCSLPTFHNLTHLELGVNINGWQLLPDLLDSSPNLEVLDFVEGFLEHTADEWNLHCRLPERVPICLSQCLKEIVVREFELAVIYLPEVICISEVFKDMSDSAWNMPR</sequence>
<keyword evidence="4" id="KW-1185">Reference proteome</keyword>
<dbReference type="OMA" id="VEGWICT"/>
<dbReference type="InterPro" id="IPR032675">
    <property type="entry name" value="LRR_dom_sf"/>
</dbReference>
<dbReference type="InterPro" id="IPR036047">
    <property type="entry name" value="F-box-like_dom_sf"/>
</dbReference>
<dbReference type="Pfam" id="PF24758">
    <property type="entry name" value="LRR_At5g56370"/>
    <property type="match status" value="1"/>
</dbReference>
<evidence type="ECO:0000259" key="2">
    <source>
        <dbReference type="Pfam" id="PF24758"/>
    </source>
</evidence>
<dbReference type="Gramene" id="PSS09944">
    <property type="protein sequence ID" value="PSS09944"/>
    <property type="gene ID" value="CEY00_Acc17032"/>
</dbReference>
<dbReference type="FunCoup" id="A0A2R6QKM0">
    <property type="interactions" value="4939"/>
</dbReference>
<evidence type="ECO:0000313" key="3">
    <source>
        <dbReference type="EMBL" id="PSS09944.1"/>
    </source>
</evidence>
<accession>A0A2R6QKM0</accession>
<proteinExistence type="predicted"/>
<reference evidence="3 4" key="1">
    <citation type="submission" date="2017-07" db="EMBL/GenBank/DDBJ databases">
        <title>An improved, manually edited Actinidia chinensis var. chinensis (kiwifruit) genome highlights the challenges associated with draft genomes and gene prediction in plants.</title>
        <authorList>
            <person name="Pilkington S."/>
            <person name="Crowhurst R."/>
            <person name="Hilario E."/>
            <person name="Nardozza S."/>
            <person name="Fraser L."/>
            <person name="Peng Y."/>
            <person name="Gunaseelan K."/>
            <person name="Simpson R."/>
            <person name="Tahir J."/>
            <person name="Deroles S."/>
            <person name="Templeton K."/>
            <person name="Luo Z."/>
            <person name="Davy M."/>
            <person name="Cheng C."/>
            <person name="Mcneilage M."/>
            <person name="Scaglione D."/>
            <person name="Liu Y."/>
            <person name="Zhang Q."/>
            <person name="Datson P."/>
            <person name="De Silva N."/>
            <person name="Gardiner S."/>
            <person name="Bassett H."/>
            <person name="Chagne D."/>
            <person name="Mccallum J."/>
            <person name="Dzierzon H."/>
            <person name="Deng C."/>
            <person name="Wang Y.-Y."/>
            <person name="Barron N."/>
            <person name="Manako K."/>
            <person name="Bowen J."/>
            <person name="Foster T."/>
            <person name="Erridge Z."/>
            <person name="Tiffin H."/>
            <person name="Waite C."/>
            <person name="Davies K."/>
            <person name="Grierson E."/>
            <person name="Laing W."/>
            <person name="Kirk R."/>
            <person name="Chen X."/>
            <person name="Wood M."/>
            <person name="Montefiori M."/>
            <person name="Brummell D."/>
            <person name="Schwinn K."/>
            <person name="Catanach A."/>
            <person name="Fullerton C."/>
            <person name="Li D."/>
            <person name="Meiyalaghan S."/>
            <person name="Nieuwenhuizen N."/>
            <person name="Read N."/>
            <person name="Prakash R."/>
            <person name="Hunter D."/>
            <person name="Zhang H."/>
            <person name="Mckenzie M."/>
            <person name="Knabel M."/>
            <person name="Harris A."/>
            <person name="Allan A."/>
            <person name="Chen A."/>
            <person name="Janssen B."/>
            <person name="Plunkett B."/>
            <person name="Dwamena C."/>
            <person name="Voogd C."/>
            <person name="Leif D."/>
            <person name="Lafferty D."/>
            <person name="Souleyre E."/>
            <person name="Varkonyi-Gasic E."/>
            <person name="Gambi F."/>
            <person name="Hanley J."/>
            <person name="Yao J.-L."/>
            <person name="Cheung J."/>
            <person name="David K."/>
            <person name="Warren B."/>
            <person name="Marsh K."/>
            <person name="Snowden K."/>
            <person name="Lin-Wang K."/>
            <person name="Brian L."/>
            <person name="Martinez-Sanchez M."/>
            <person name="Wang M."/>
            <person name="Ileperuma N."/>
            <person name="Macnee N."/>
            <person name="Campin R."/>
            <person name="Mcatee P."/>
            <person name="Drummond R."/>
            <person name="Espley R."/>
            <person name="Ireland H."/>
            <person name="Wu R."/>
            <person name="Atkinson R."/>
            <person name="Karunairetnam S."/>
            <person name="Bulley S."/>
            <person name="Chunkath S."/>
            <person name="Hanley Z."/>
            <person name="Storey R."/>
            <person name="Thrimawithana A."/>
            <person name="Thomson S."/>
            <person name="David C."/>
            <person name="Testolin R."/>
        </authorList>
    </citation>
    <scope>NUCLEOTIDE SEQUENCE [LARGE SCALE GENOMIC DNA]</scope>
    <source>
        <strain evidence="4">cv. Red5</strain>
        <tissue evidence="3">Young leaf</tissue>
    </source>
</reference>
<dbReference type="OrthoDB" id="612216at2759"/>
<dbReference type="InterPro" id="IPR053781">
    <property type="entry name" value="F-box_AtFBL13-like"/>
</dbReference>
<dbReference type="PANTHER" id="PTHR31293">
    <property type="entry name" value="RNI-LIKE SUPERFAMILY PROTEIN"/>
    <property type="match status" value="1"/>
</dbReference>
<protein>
    <submittedName>
        <fullName evidence="3">F-box/LRR-repeat protein</fullName>
    </submittedName>
</protein>
<feature type="domain" description="F-box" evidence="1">
    <location>
        <begin position="17"/>
        <end position="55"/>
    </location>
</feature>
<dbReference type="CDD" id="cd22160">
    <property type="entry name" value="F-box_AtFBL13-like"/>
    <property type="match status" value="1"/>
</dbReference>
<organism evidence="3 4">
    <name type="scientific">Actinidia chinensis var. chinensis</name>
    <name type="common">Chinese soft-hair kiwi</name>
    <dbReference type="NCBI Taxonomy" id="1590841"/>
    <lineage>
        <taxon>Eukaryota</taxon>
        <taxon>Viridiplantae</taxon>
        <taxon>Streptophyta</taxon>
        <taxon>Embryophyta</taxon>
        <taxon>Tracheophyta</taxon>
        <taxon>Spermatophyta</taxon>
        <taxon>Magnoliopsida</taxon>
        <taxon>eudicotyledons</taxon>
        <taxon>Gunneridae</taxon>
        <taxon>Pentapetalae</taxon>
        <taxon>asterids</taxon>
        <taxon>Ericales</taxon>
        <taxon>Actinidiaceae</taxon>
        <taxon>Actinidia</taxon>
    </lineage>
</organism>
<evidence type="ECO:0000259" key="1">
    <source>
        <dbReference type="Pfam" id="PF00646"/>
    </source>
</evidence>
<reference evidence="4" key="2">
    <citation type="journal article" date="2018" name="BMC Genomics">
        <title>A manually annotated Actinidia chinensis var. chinensis (kiwifruit) genome highlights the challenges associated with draft genomes and gene prediction in plants.</title>
        <authorList>
            <person name="Pilkington S.M."/>
            <person name="Crowhurst R."/>
            <person name="Hilario E."/>
            <person name="Nardozza S."/>
            <person name="Fraser L."/>
            <person name="Peng Y."/>
            <person name="Gunaseelan K."/>
            <person name="Simpson R."/>
            <person name="Tahir J."/>
            <person name="Deroles S.C."/>
            <person name="Templeton K."/>
            <person name="Luo Z."/>
            <person name="Davy M."/>
            <person name="Cheng C."/>
            <person name="McNeilage M."/>
            <person name="Scaglione D."/>
            <person name="Liu Y."/>
            <person name="Zhang Q."/>
            <person name="Datson P."/>
            <person name="De Silva N."/>
            <person name="Gardiner S.E."/>
            <person name="Bassett H."/>
            <person name="Chagne D."/>
            <person name="McCallum J."/>
            <person name="Dzierzon H."/>
            <person name="Deng C."/>
            <person name="Wang Y.Y."/>
            <person name="Barron L."/>
            <person name="Manako K."/>
            <person name="Bowen J."/>
            <person name="Foster T.M."/>
            <person name="Erridge Z.A."/>
            <person name="Tiffin H."/>
            <person name="Waite C.N."/>
            <person name="Davies K.M."/>
            <person name="Grierson E.P."/>
            <person name="Laing W.A."/>
            <person name="Kirk R."/>
            <person name="Chen X."/>
            <person name="Wood M."/>
            <person name="Montefiori M."/>
            <person name="Brummell D.A."/>
            <person name="Schwinn K.E."/>
            <person name="Catanach A."/>
            <person name="Fullerton C."/>
            <person name="Li D."/>
            <person name="Meiyalaghan S."/>
            <person name="Nieuwenhuizen N."/>
            <person name="Read N."/>
            <person name="Prakash R."/>
            <person name="Hunter D."/>
            <person name="Zhang H."/>
            <person name="McKenzie M."/>
            <person name="Knabel M."/>
            <person name="Harris A."/>
            <person name="Allan A.C."/>
            <person name="Gleave A."/>
            <person name="Chen A."/>
            <person name="Janssen B.J."/>
            <person name="Plunkett B."/>
            <person name="Ampomah-Dwamena C."/>
            <person name="Voogd C."/>
            <person name="Leif D."/>
            <person name="Lafferty D."/>
            <person name="Souleyre E.J.F."/>
            <person name="Varkonyi-Gasic E."/>
            <person name="Gambi F."/>
            <person name="Hanley J."/>
            <person name="Yao J.L."/>
            <person name="Cheung J."/>
            <person name="David K.M."/>
            <person name="Warren B."/>
            <person name="Marsh K."/>
            <person name="Snowden K.C."/>
            <person name="Lin-Wang K."/>
            <person name="Brian L."/>
            <person name="Martinez-Sanchez M."/>
            <person name="Wang M."/>
            <person name="Ileperuma N."/>
            <person name="Macnee N."/>
            <person name="Campin R."/>
            <person name="McAtee P."/>
            <person name="Drummond R.S.M."/>
            <person name="Espley R.V."/>
            <person name="Ireland H.S."/>
            <person name="Wu R."/>
            <person name="Atkinson R.G."/>
            <person name="Karunairetnam S."/>
            <person name="Bulley S."/>
            <person name="Chunkath S."/>
            <person name="Hanley Z."/>
            <person name="Storey R."/>
            <person name="Thrimawithana A.H."/>
            <person name="Thomson S."/>
            <person name="David C."/>
            <person name="Testolin R."/>
            <person name="Huang H."/>
            <person name="Hellens R.P."/>
            <person name="Schaffer R.J."/>
        </authorList>
    </citation>
    <scope>NUCLEOTIDE SEQUENCE [LARGE SCALE GENOMIC DNA]</scope>
    <source>
        <strain evidence="4">cv. Red5</strain>
    </source>
</reference>
<gene>
    <name evidence="3" type="ORF">CEY00_Acc17032</name>
</gene>
<dbReference type="InterPro" id="IPR055294">
    <property type="entry name" value="FBL60-like"/>
</dbReference>
<comment type="caution">
    <text evidence="3">The sequence shown here is derived from an EMBL/GenBank/DDBJ whole genome shotgun (WGS) entry which is preliminary data.</text>
</comment>
<dbReference type="InParanoid" id="A0A2R6QKM0"/>
<dbReference type="AlphaFoldDB" id="A0A2R6QKM0"/>
<dbReference type="SUPFAM" id="SSF81383">
    <property type="entry name" value="F-box domain"/>
    <property type="match status" value="1"/>
</dbReference>
<dbReference type="PANTHER" id="PTHR31293:SF12">
    <property type="entry name" value="RNI-LIKE SUPERFAMILY PROTEIN"/>
    <property type="match status" value="1"/>
</dbReference>